<reference evidence="2" key="1">
    <citation type="submission" date="2022-07" db="EMBL/GenBank/DDBJ databases">
        <authorList>
            <person name="Otstavnykh N."/>
            <person name="Isaeva M."/>
            <person name="Bystritskaya E."/>
        </authorList>
    </citation>
    <scope>NUCLEOTIDE SEQUENCE</scope>
    <source>
        <strain evidence="2">KCTC 52189</strain>
    </source>
</reference>
<feature type="transmembrane region" description="Helical" evidence="1">
    <location>
        <begin position="36"/>
        <end position="51"/>
    </location>
</feature>
<evidence type="ECO:0000313" key="3">
    <source>
        <dbReference type="Proteomes" id="UP001226762"/>
    </source>
</evidence>
<reference evidence="2" key="2">
    <citation type="submission" date="2023-02" db="EMBL/GenBank/DDBJ databases">
        <title>'Rhodoalgimonas zhirmunskyi' gen. nov., isolated from a red alga.</title>
        <authorList>
            <person name="Nedashkovskaya O.I."/>
            <person name="Otstavnykh N.Y."/>
            <person name="Bystritskaya E.P."/>
            <person name="Balabanova L.A."/>
            <person name="Isaeva M.P."/>
        </authorList>
    </citation>
    <scope>NUCLEOTIDE SEQUENCE</scope>
    <source>
        <strain evidence="2">KCTC 52189</strain>
    </source>
</reference>
<keyword evidence="3" id="KW-1185">Reference proteome</keyword>
<keyword evidence="1" id="KW-0812">Transmembrane</keyword>
<accession>A0AAE4B5G0</accession>
<dbReference type="AlphaFoldDB" id="A0AAE4B5G0"/>
<name>A0AAE4B5G0_9RHOB</name>
<feature type="transmembrane region" description="Helical" evidence="1">
    <location>
        <begin position="123"/>
        <end position="140"/>
    </location>
</feature>
<dbReference type="EMBL" id="JANHAX010000001">
    <property type="protein sequence ID" value="MDQ2089211.1"/>
    <property type="molecule type" value="Genomic_DNA"/>
</dbReference>
<comment type="caution">
    <text evidence="2">The sequence shown here is derived from an EMBL/GenBank/DDBJ whole genome shotgun (WGS) entry which is preliminary data.</text>
</comment>
<organism evidence="2 3">
    <name type="scientific">Marimonas arenosa</name>
    <dbReference type="NCBI Taxonomy" id="1795305"/>
    <lineage>
        <taxon>Bacteria</taxon>
        <taxon>Pseudomonadati</taxon>
        <taxon>Pseudomonadota</taxon>
        <taxon>Alphaproteobacteria</taxon>
        <taxon>Rhodobacterales</taxon>
        <taxon>Paracoccaceae</taxon>
        <taxon>Marimonas</taxon>
    </lineage>
</organism>
<feature type="transmembrane region" description="Helical" evidence="1">
    <location>
        <begin position="146"/>
        <end position="168"/>
    </location>
</feature>
<feature type="transmembrane region" description="Helical" evidence="1">
    <location>
        <begin position="94"/>
        <end position="116"/>
    </location>
</feature>
<dbReference type="Proteomes" id="UP001226762">
    <property type="component" value="Unassembled WGS sequence"/>
</dbReference>
<sequence length="179" mass="18779">MSHLPKTGPNPIAFLGTLGAATGILTFFLIDTELHRLAGVVFGLAVAAYLVKSTRISFSRGVFVVCAFGASWLAAVNTGFALSDTDLFDRTFGLQAIGAICGVIGAGIVAAGCALVYQPFRNLVSLTRTTLIGGLAGLFLQLDTDLLVLLFFTGWQGLVAISLGLSLARDGRKSQIRIE</sequence>
<dbReference type="RefSeq" id="WP_306734462.1">
    <property type="nucleotide sequence ID" value="NZ_JANHAX010000001.1"/>
</dbReference>
<evidence type="ECO:0000256" key="1">
    <source>
        <dbReference type="SAM" id="Phobius"/>
    </source>
</evidence>
<evidence type="ECO:0000313" key="2">
    <source>
        <dbReference type="EMBL" id="MDQ2089211.1"/>
    </source>
</evidence>
<feature type="transmembrane region" description="Helical" evidence="1">
    <location>
        <begin position="63"/>
        <end position="82"/>
    </location>
</feature>
<proteinExistence type="predicted"/>
<protein>
    <submittedName>
        <fullName evidence="2">Uncharacterized protein</fullName>
    </submittedName>
</protein>
<gene>
    <name evidence="2" type="ORF">NO357_04770</name>
</gene>
<keyword evidence="1" id="KW-0472">Membrane</keyword>
<keyword evidence="1" id="KW-1133">Transmembrane helix</keyword>
<feature type="transmembrane region" description="Helical" evidence="1">
    <location>
        <begin position="12"/>
        <end position="30"/>
    </location>
</feature>